<dbReference type="AlphaFoldDB" id="A0A7U9HFI8"/>
<name>A0A7U9HFI8_STRLI</name>
<sequence length="50" mass="4996">MRVMTVPPAASCLVVALRPAGKVPELPLTVASDHPGRTGDTAASPEAAEG</sequence>
<gene>
    <name evidence="2" type="ORF">SLI_8007</name>
</gene>
<protein>
    <submittedName>
        <fullName evidence="2">Uncharacterized protein</fullName>
    </submittedName>
</protein>
<evidence type="ECO:0000313" key="2">
    <source>
        <dbReference type="EMBL" id="EOY52705.1"/>
    </source>
</evidence>
<feature type="region of interest" description="Disordered" evidence="1">
    <location>
        <begin position="24"/>
        <end position="50"/>
    </location>
</feature>
<accession>A0A7U9HFI8</accession>
<organism evidence="2 3">
    <name type="scientific">Streptomyces lividans 1326</name>
    <dbReference type="NCBI Taxonomy" id="1200984"/>
    <lineage>
        <taxon>Bacteria</taxon>
        <taxon>Bacillati</taxon>
        <taxon>Actinomycetota</taxon>
        <taxon>Actinomycetes</taxon>
        <taxon>Kitasatosporales</taxon>
        <taxon>Streptomycetaceae</taxon>
        <taxon>Streptomyces</taxon>
    </lineage>
</organism>
<dbReference type="Proteomes" id="UP000014062">
    <property type="component" value="Chromosome"/>
</dbReference>
<reference evidence="3" key="1">
    <citation type="journal article" date="2013" name="Genome Biol. Evol.">
        <title>The genome sequence of Streptomyces lividans 66 reveals a novel tRNA-dependent peptide biosynthetic system within a metal-related genomic island.</title>
        <authorList>
            <person name="Cruz-Morales P."/>
            <person name="Vijgenboom E."/>
            <person name="Iruegas-Bocardo F."/>
            <person name="Girard G."/>
            <person name="Yanez-Guerra L.A."/>
            <person name="Ramos-Aboites H.E."/>
            <person name="Pernodet J.L."/>
            <person name="Anne J."/>
            <person name="van Wezel G.P."/>
            <person name="Barona-Gomez F."/>
        </authorList>
    </citation>
    <scope>NUCLEOTIDE SEQUENCE [LARGE SCALE GENOMIC DNA]</scope>
    <source>
        <strain evidence="3">1326</strain>
    </source>
</reference>
<evidence type="ECO:0000313" key="3">
    <source>
        <dbReference type="Proteomes" id="UP000014062"/>
    </source>
</evidence>
<evidence type="ECO:0000256" key="1">
    <source>
        <dbReference type="SAM" id="MobiDB-lite"/>
    </source>
</evidence>
<dbReference type="EMBL" id="CM001889">
    <property type="protein sequence ID" value="EOY52705.1"/>
    <property type="molecule type" value="Genomic_DNA"/>
</dbReference>
<proteinExistence type="predicted"/>